<organism evidence="2 3">
    <name type="scientific">Tenebrio molitor</name>
    <name type="common">Yellow mealworm beetle</name>
    <dbReference type="NCBI Taxonomy" id="7067"/>
    <lineage>
        <taxon>Eukaryota</taxon>
        <taxon>Metazoa</taxon>
        <taxon>Ecdysozoa</taxon>
        <taxon>Arthropoda</taxon>
        <taxon>Hexapoda</taxon>
        <taxon>Insecta</taxon>
        <taxon>Pterygota</taxon>
        <taxon>Neoptera</taxon>
        <taxon>Endopterygota</taxon>
        <taxon>Coleoptera</taxon>
        <taxon>Polyphaga</taxon>
        <taxon>Cucujiformia</taxon>
        <taxon>Tenebrionidae</taxon>
        <taxon>Tenebrio</taxon>
    </lineage>
</organism>
<gene>
    <name evidence="2" type="ORF">GEV33_013259</name>
</gene>
<feature type="region of interest" description="Disordered" evidence="1">
    <location>
        <begin position="143"/>
        <end position="169"/>
    </location>
</feature>
<dbReference type="Proteomes" id="UP000719412">
    <property type="component" value="Unassembled WGS sequence"/>
</dbReference>
<evidence type="ECO:0000313" key="2">
    <source>
        <dbReference type="EMBL" id="KAH0809534.1"/>
    </source>
</evidence>
<feature type="compositionally biased region" description="Basic and acidic residues" evidence="1">
    <location>
        <begin position="159"/>
        <end position="169"/>
    </location>
</feature>
<accession>A0A8J6H794</accession>
<dbReference type="EMBL" id="JABDTM020028079">
    <property type="protein sequence ID" value="KAH0809534.1"/>
    <property type="molecule type" value="Genomic_DNA"/>
</dbReference>
<dbReference type="AlphaFoldDB" id="A0A8J6H794"/>
<feature type="region of interest" description="Disordered" evidence="1">
    <location>
        <begin position="1"/>
        <end position="23"/>
    </location>
</feature>
<keyword evidence="3" id="KW-1185">Reference proteome</keyword>
<name>A0A8J6H794_TENMO</name>
<comment type="caution">
    <text evidence="2">The sequence shown here is derived from an EMBL/GenBank/DDBJ whole genome shotgun (WGS) entry which is preliminary data.</text>
</comment>
<reference evidence="2" key="1">
    <citation type="journal article" date="2020" name="J Insects Food Feed">
        <title>The yellow mealworm (Tenebrio molitor) genome: a resource for the emerging insects as food and feed industry.</title>
        <authorList>
            <person name="Eriksson T."/>
            <person name="Andere A."/>
            <person name="Kelstrup H."/>
            <person name="Emery V."/>
            <person name="Picard C."/>
        </authorList>
    </citation>
    <scope>NUCLEOTIDE SEQUENCE</scope>
    <source>
        <strain evidence="2">Stoneville</strain>
        <tissue evidence="2">Whole head</tissue>
    </source>
</reference>
<reference evidence="2" key="2">
    <citation type="submission" date="2021-08" db="EMBL/GenBank/DDBJ databases">
        <authorList>
            <person name="Eriksson T."/>
        </authorList>
    </citation>
    <scope>NUCLEOTIDE SEQUENCE</scope>
    <source>
        <strain evidence="2">Stoneville</strain>
        <tissue evidence="2">Whole head</tissue>
    </source>
</reference>
<evidence type="ECO:0000313" key="3">
    <source>
        <dbReference type="Proteomes" id="UP000719412"/>
    </source>
</evidence>
<proteinExistence type="predicted"/>
<sequence length="169" mass="19132">MKRDTNSCRRSRTGSSGNRCGSGLHRVELERSTCVRRRELPVNPAENGMKLDSSIYKLRHALISKAGETSEARRAGAIPVFLFKYLSRVLAGARNSLFPDELKRDCHTIRAFARGCRLPARRKKQVFVAQIYFYTLKTRFERDSGCRQSPGEKLSPVLDSEHGSRPSEC</sequence>
<protein>
    <submittedName>
        <fullName evidence="2">Uncharacterized protein</fullName>
    </submittedName>
</protein>
<evidence type="ECO:0000256" key="1">
    <source>
        <dbReference type="SAM" id="MobiDB-lite"/>
    </source>
</evidence>